<keyword evidence="6" id="KW-0805">Transcription regulation</keyword>
<keyword evidence="2" id="KW-0479">Metal-binding</keyword>
<dbReference type="Proteomes" id="UP000006591">
    <property type="component" value="Chromosome 5"/>
</dbReference>
<accession>A0A0E0HAY0</accession>
<protein>
    <recommendedName>
        <fullName evidence="11">B box-type domain-containing protein</fullName>
    </recommendedName>
</protein>
<keyword evidence="4 9" id="KW-0863">Zinc-finger</keyword>
<feature type="region of interest" description="Disordered" evidence="10">
    <location>
        <begin position="335"/>
        <end position="435"/>
    </location>
</feature>
<dbReference type="EnsemblPlants" id="ONIVA05G07450.1">
    <property type="protein sequence ID" value="ONIVA05G07450.1"/>
    <property type="gene ID" value="ONIVA05G07450"/>
</dbReference>
<keyword evidence="13" id="KW-1185">Reference proteome</keyword>
<evidence type="ECO:0000256" key="2">
    <source>
        <dbReference type="ARBA" id="ARBA00022723"/>
    </source>
</evidence>
<evidence type="ECO:0000259" key="11">
    <source>
        <dbReference type="PROSITE" id="PS50119"/>
    </source>
</evidence>
<dbReference type="InterPro" id="IPR051979">
    <property type="entry name" value="B-box_zinc_finger"/>
</dbReference>
<reference evidence="12" key="2">
    <citation type="submission" date="2018-04" db="EMBL/GenBank/DDBJ databases">
        <title>OnivRS2 (Oryza nivara Reference Sequence Version 2).</title>
        <authorList>
            <person name="Zhang J."/>
            <person name="Kudrna D."/>
            <person name="Lee S."/>
            <person name="Talag J."/>
            <person name="Rajasekar S."/>
            <person name="Welchert J."/>
            <person name="Hsing Y.-I."/>
            <person name="Wing R.A."/>
        </authorList>
    </citation>
    <scope>NUCLEOTIDE SEQUENCE [LARGE SCALE GENOMIC DNA]</scope>
    <source>
        <strain evidence="12">SL10</strain>
    </source>
</reference>
<dbReference type="InterPro" id="IPR000315">
    <property type="entry name" value="Znf_B-box"/>
</dbReference>
<dbReference type="STRING" id="4536.A0A0E0HAY0"/>
<dbReference type="HOGENOM" id="CLU_025298_0_0_1"/>
<evidence type="ECO:0000256" key="4">
    <source>
        <dbReference type="ARBA" id="ARBA00022771"/>
    </source>
</evidence>
<feature type="region of interest" description="Disordered" evidence="10">
    <location>
        <begin position="22"/>
        <end position="60"/>
    </location>
</feature>
<dbReference type="eggNOG" id="ENOG502QT4C">
    <property type="taxonomic scope" value="Eukaryota"/>
</dbReference>
<dbReference type="InterPro" id="IPR049808">
    <property type="entry name" value="CONSTANS-like_Bbox1"/>
</dbReference>
<dbReference type="GO" id="GO:0006355">
    <property type="term" value="P:regulation of DNA-templated transcription"/>
    <property type="evidence" value="ECO:0007669"/>
    <property type="project" value="TreeGrafter"/>
</dbReference>
<feature type="domain" description="B box-type" evidence="11">
    <location>
        <begin position="94"/>
        <end position="141"/>
    </location>
</feature>
<dbReference type="OMA" id="PEISWMV"/>
<evidence type="ECO:0000256" key="10">
    <source>
        <dbReference type="SAM" id="MobiDB-lite"/>
    </source>
</evidence>
<dbReference type="GO" id="GO:0008270">
    <property type="term" value="F:zinc ion binding"/>
    <property type="evidence" value="ECO:0007669"/>
    <property type="project" value="UniProtKB-KW"/>
</dbReference>
<evidence type="ECO:0000256" key="5">
    <source>
        <dbReference type="ARBA" id="ARBA00022833"/>
    </source>
</evidence>
<evidence type="ECO:0000256" key="9">
    <source>
        <dbReference type="PROSITE-ProRule" id="PRU00024"/>
    </source>
</evidence>
<reference evidence="12" key="1">
    <citation type="submission" date="2015-04" db="UniProtKB">
        <authorList>
            <consortium name="EnsemblPlants"/>
        </authorList>
    </citation>
    <scope>IDENTIFICATION</scope>
    <source>
        <strain evidence="12">SL10</strain>
    </source>
</reference>
<dbReference type="Gene3D" id="3.30.160.60">
    <property type="entry name" value="Classic Zinc Finger"/>
    <property type="match status" value="1"/>
</dbReference>
<dbReference type="PANTHER" id="PTHR31832:SF9">
    <property type="entry name" value="OS05G0204600 PROTEIN"/>
    <property type="match status" value="1"/>
</dbReference>
<name>A0A0E0HAY0_ORYNI</name>
<feature type="compositionally biased region" description="Pro residues" evidence="10">
    <location>
        <begin position="223"/>
        <end position="236"/>
    </location>
</feature>
<dbReference type="PANTHER" id="PTHR31832">
    <property type="entry name" value="B-BOX ZINC FINGER PROTEIN 22"/>
    <property type="match status" value="1"/>
</dbReference>
<comment type="subcellular location">
    <subcellularLocation>
        <location evidence="1">Nucleus</location>
    </subcellularLocation>
</comment>
<feature type="region of interest" description="Disordered" evidence="10">
    <location>
        <begin position="212"/>
        <end position="307"/>
    </location>
</feature>
<keyword evidence="3" id="KW-0677">Repeat</keyword>
<evidence type="ECO:0000256" key="7">
    <source>
        <dbReference type="ARBA" id="ARBA00023163"/>
    </source>
</evidence>
<evidence type="ECO:0000256" key="6">
    <source>
        <dbReference type="ARBA" id="ARBA00023015"/>
    </source>
</evidence>
<dbReference type="GO" id="GO:0009640">
    <property type="term" value="P:photomorphogenesis"/>
    <property type="evidence" value="ECO:0007669"/>
    <property type="project" value="TreeGrafter"/>
</dbReference>
<evidence type="ECO:0000256" key="1">
    <source>
        <dbReference type="ARBA" id="ARBA00004123"/>
    </source>
</evidence>
<sequence>MVGSAFEFAILRRISPQKKKQFVRPLGVETSANGSRRRRPTSTAPTNPFHSILHRPPPMSPPPPPYYHHLLLLRSSPTTTGGGARVLAAAELARMKLLCSACEAAEASVLCCADEAALCARCDRDIHAANRLAGKHLRLPLLSPASSSSSSAAALAPPPPSPPKCDICQESHAYFFCLEDRALLCRSCDVAVHTANAFVSAHRRFLLTGVQVGQEQDEHSPDPPEPSPPPPPPPPASKSDHPAPLYGEGGGGFSWDAADSPAAGGLPDWSAVDDQFGSPPPPRHTDTATVTTPPPTKRSPRAPAFGGQGGMMDWPLGEFFGGFTDFTGGFGFGFGDSGTSKADSGKLGGSTDGSPYYRSSSEDDRNADELFGQVPEIQWSVPELPSPPTASGLHWQRHPAATHGGGGGPDTTAFVPDICSPDSCFPATTSKRRRQ</sequence>
<evidence type="ECO:0000256" key="3">
    <source>
        <dbReference type="ARBA" id="ARBA00022737"/>
    </source>
</evidence>
<dbReference type="PROSITE" id="PS50119">
    <property type="entry name" value="ZF_BBOX"/>
    <property type="match status" value="2"/>
</dbReference>
<dbReference type="GO" id="GO:0005634">
    <property type="term" value="C:nucleus"/>
    <property type="evidence" value="ECO:0007669"/>
    <property type="project" value="UniProtKB-SubCell"/>
</dbReference>
<proteinExistence type="predicted"/>
<evidence type="ECO:0000256" key="8">
    <source>
        <dbReference type="ARBA" id="ARBA00023242"/>
    </source>
</evidence>
<keyword evidence="7" id="KW-0804">Transcription</keyword>
<feature type="domain" description="B box-type" evidence="11">
    <location>
        <begin position="165"/>
        <end position="207"/>
    </location>
</feature>
<organism evidence="12">
    <name type="scientific">Oryza nivara</name>
    <name type="common">Indian wild rice</name>
    <name type="synonym">Oryza sativa f. spontanea</name>
    <dbReference type="NCBI Taxonomy" id="4536"/>
    <lineage>
        <taxon>Eukaryota</taxon>
        <taxon>Viridiplantae</taxon>
        <taxon>Streptophyta</taxon>
        <taxon>Embryophyta</taxon>
        <taxon>Tracheophyta</taxon>
        <taxon>Spermatophyta</taxon>
        <taxon>Magnoliopsida</taxon>
        <taxon>Liliopsida</taxon>
        <taxon>Poales</taxon>
        <taxon>Poaceae</taxon>
        <taxon>BOP clade</taxon>
        <taxon>Oryzoideae</taxon>
        <taxon>Oryzeae</taxon>
        <taxon>Oryzinae</taxon>
        <taxon>Oryza</taxon>
    </lineage>
</organism>
<dbReference type="FunFam" id="3.30.160.60:FF:000589">
    <property type="entry name" value="B-box zinc finger protein 22"/>
    <property type="match status" value="1"/>
</dbReference>
<dbReference type="SUPFAM" id="SSF57845">
    <property type="entry name" value="B-box zinc-binding domain"/>
    <property type="match status" value="1"/>
</dbReference>
<keyword evidence="8" id="KW-0539">Nucleus</keyword>
<evidence type="ECO:0000313" key="12">
    <source>
        <dbReference type="EnsemblPlants" id="ONIVA05G07450.1"/>
    </source>
</evidence>
<dbReference type="CDD" id="cd19821">
    <property type="entry name" value="Bbox1_BBX-like"/>
    <property type="match status" value="2"/>
</dbReference>
<evidence type="ECO:0000313" key="13">
    <source>
        <dbReference type="Proteomes" id="UP000006591"/>
    </source>
</evidence>
<dbReference type="AlphaFoldDB" id="A0A0E0HAY0"/>
<dbReference type="Pfam" id="PF00643">
    <property type="entry name" value="zf-B_box"/>
    <property type="match status" value="1"/>
</dbReference>
<dbReference type="SMART" id="SM00336">
    <property type="entry name" value="BBOX"/>
    <property type="match status" value="2"/>
</dbReference>
<keyword evidence="5" id="KW-0862">Zinc</keyword>
<dbReference type="Gramene" id="ONIVA05G07450.1">
    <property type="protein sequence ID" value="ONIVA05G07450.1"/>
    <property type="gene ID" value="ONIVA05G07450"/>
</dbReference>